<sequence>MSFSVETSLHWLALDQAEVSASPMPPISFASPPLAYRDPDDISADPVETFRAQWTQPADVFSVLLLLGGDLVNKALAQLAGGVLTPVTLSFGWVSYAVTTLLASIGDKRLMPSNPEVSCSVVTAKNGYHRANTSWVISRVVRDFDAWMDTAVRNRLDGMLEERHRYMKRHIRTGTHGPKPGQTGLCISIYEPSKSKIAGDPTHDFVYWSGLGVTIMQLAISSIPMAKDSDWTILMITMSGTILALVIGCLPQWKNEKWACRRGSHNDYILTRGNGTQHAILILGNGKGLNLEDLAVSSRMSHASSGLGTRLCLAIVSVLWVCLLIAAAGIKTNTAYLLAIGGIGMLQNAFVIGWRRNPSSLGIHLEFRGVVGQMTAMGALLELESKYPACGRSLLPIFFPGKLLPEEDAAWERLAQKNSQAATPGQQQQQPQPSAAEAGAPGPSLTESWVSHAQTYEMRPRGPPLRQHHGQRRTEELRSDDSDWGRILSMSGGQAIKYSTNFGKRSPHVVVIPQRRPKKRDRGFIRAYAPDLLRCGIDETTFLAFLDGLNAAVSAHPILSAFNLAGGAAGMVPSAVTPIAGLVGLGVQVAAGVVTEVRSRSSQNSYLEKMNDELFRPHGLYCMIMAYDIRSRSNKVKFDLGADHSATFTEASPPPTPPQASQSQARFRSNDGVVGAAQFPVTAELIFPDPNDEPPPPYDDGDSDTSDDSSVKAEPRTGGNSFTKKIAETAASLQSRQDLKAQRKFQRKNPTSTIGSLLDPKAELTPKDVRKQEKREAKQERKAEKQERKAERRQRKHPDREPKERKVKPGILYLMIVNMPSVEDMNIANDLLKAEAMQPGMEHLG</sequence>
<accession>A0ABR1QSQ2</accession>
<keyword evidence="4" id="KW-1185">Reference proteome</keyword>
<proteinExistence type="predicted"/>
<feature type="transmembrane region" description="Helical" evidence="2">
    <location>
        <begin position="231"/>
        <end position="253"/>
    </location>
</feature>
<gene>
    <name evidence="3" type="ORF">PG986_003658</name>
</gene>
<comment type="caution">
    <text evidence="3">The sequence shown here is derived from an EMBL/GenBank/DDBJ whole genome shotgun (WGS) entry which is preliminary data.</text>
</comment>
<evidence type="ECO:0000256" key="2">
    <source>
        <dbReference type="SAM" id="Phobius"/>
    </source>
</evidence>
<keyword evidence="2" id="KW-1133">Transmembrane helix</keyword>
<name>A0ABR1QSQ2_9PEZI</name>
<feature type="compositionally biased region" description="Low complexity" evidence="1">
    <location>
        <begin position="419"/>
        <end position="444"/>
    </location>
</feature>
<dbReference type="GeneID" id="92072942"/>
<feature type="compositionally biased region" description="Basic and acidic residues" evidence="1">
    <location>
        <begin position="760"/>
        <end position="790"/>
    </location>
</feature>
<dbReference type="RefSeq" id="XP_066704944.1">
    <property type="nucleotide sequence ID" value="XM_066839880.1"/>
</dbReference>
<protein>
    <submittedName>
        <fullName evidence="3">Uncharacterized protein</fullName>
    </submittedName>
</protein>
<evidence type="ECO:0000313" key="3">
    <source>
        <dbReference type="EMBL" id="KAK7962833.1"/>
    </source>
</evidence>
<dbReference type="PANTHER" id="PTHR38887:SF1">
    <property type="entry name" value="RAS MODIFICATION PROTEIN ERF4"/>
    <property type="match status" value="1"/>
</dbReference>
<feature type="transmembrane region" description="Helical" evidence="2">
    <location>
        <begin position="307"/>
        <end position="330"/>
    </location>
</feature>
<evidence type="ECO:0000256" key="1">
    <source>
        <dbReference type="SAM" id="MobiDB-lite"/>
    </source>
</evidence>
<reference evidence="3 4" key="1">
    <citation type="submission" date="2023-01" db="EMBL/GenBank/DDBJ databases">
        <title>Analysis of 21 Apiospora genomes using comparative genomics revels a genus with tremendous synthesis potential of carbohydrate active enzymes and secondary metabolites.</title>
        <authorList>
            <person name="Sorensen T."/>
        </authorList>
    </citation>
    <scope>NUCLEOTIDE SEQUENCE [LARGE SCALE GENOMIC DNA]</scope>
    <source>
        <strain evidence="3 4">CBS 24483</strain>
    </source>
</reference>
<evidence type="ECO:0000313" key="4">
    <source>
        <dbReference type="Proteomes" id="UP001391051"/>
    </source>
</evidence>
<feature type="transmembrane region" description="Helical" evidence="2">
    <location>
        <begin position="75"/>
        <end position="103"/>
    </location>
</feature>
<dbReference type="EMBL" id="JAQQWE010000002">
    <property type="protein sequence ID" value="KAK7962833.1"/>
    <property type="molecule type" value="Genomic_DNA"/>
</dbReference>
<dbReference type="Proteomes" id="UP001391051">
    <property type="component" value="Unassembled WGS sequence"/>
</dbReference>
<feature type="transmembrane region" description="Helical" evidence="2">
    <location>
        <begin position="205"/>
        <end position="225"/>
    </location>
</feature>
<dbReference type="PANTHER" id="PTHR38887">
    <property type="entry name" value="CHROMOSOME 21, WHOLE GENOME SHOTGUN SEQUENCE"/>
    <property type="match status" value="1"/>
</dbReference>
<feature type="region of interest" description="Disordered" evidence="1">
    <location>
        <begin position="458"/>
        <end position="480"/>
    </location>
</feature>
<feature type="region of interest" description="Disordered" evidence="1">
    <location>
        <begin position="417"/>
        <end position="446"/>
    </location>
</feature>
<keyword evidence="2" id="KW-0472">Membrane</keyword>
<feature type="region of interest" description="Disordered" evidence="1">
    <location>
        <begin position="646"/>
        <end position="671"/>
    </location>
</feature>
<feature type="region of interest" description="Disordered" evidence="1">
    <location>
        <begin position="686"/>
        <end position="808"/>
    </location>
</feature>
<organism evidence="3 4">
    <name type="scientific">Apiospora aurea</name>
    <dbReference type="NCBI Taxonomy" id="335848"/>
    <lineage>
        <taxon>Eukaryota</taxon>
        <taxon>Fungi</taxon>
        <taxon>Dikarya</taxon>
        <taxon>Ascomycota</taxon>
        <taxon>Pezizomycotina</taxon>
        <taxon>Sordariomycetes</taxon>
        <taxon>Xylariomycetidae</taxon>
        <taxon>Amphisphaeriales</taxon>
        <taxon>Apiosporaceae</taxon>
        <taxon>Apiospora</taxon>
    </lineage>
</organism>
<dbReference type="InterPro" id="IPR053221">
    <property type="entry name" value="Burnettramic_acid_biosynth"/>
</dbReference>
<keyword evidence="2" id="KW-0812">Transmembrane</keyword>